<feature type="domain" description="Endonuclease/exonuclease/phosphatase" evidence="1">
    <location>
        <begin position="7"/>
        <end position="178"/>
    </location>
</feature>
<dbReference type="InterPro" id="IPR036691">
    <property type="entry name" value="Endo/exonu/phosph_ase_sf"/>
</dbReference>
<dbReference type="InterPro" id="IPR005135">
    <property type="entry name" value="Endo/exonuclease/phosphatase"/>
</dbReference>
<name>A0A6C0L0A3_9ZZZZ</name>
<dbReference type="PANTHER" id="PTHR16320:SF23">
    <property type="entry name" value="SPHINGOMYELINASE C 1"/>
    <property type="match status" value="1"/>
</dbReference>
<dbReference type="SUPFAM" id="SSF56219">
    <property type="entry name" value="DNase I-like"/>
    <property type="match status" value="1"/>
</dbReference>
<evidence type="ECO:0000313" key="2">
    <source>
        <dbReference type="EMBL" id="QHU21978.1"/>
    </source>
</evidence>
<proteinExistence type="predicted"/>
<dbReference type="GO" id="GO:0004767">
    <property type="term" value="F:sphingomyelin phosphodiesterase activity"/>
    <property type="evidence" value="ECO:0007669"/>
    <property type="project" value="InterPro"/>
</dbReference>
<dbReference type="AlphaFoldDB" id="A0A6C0L0A3"/>
<dbReference type="Pfam" id="PF03372">
    <property type="entry name" value="Exo_endo_phos"/>
    <property type="match status" value="1"/>
</dbReference>
<evidence type="ECO:0000259" key="1">
    <source>
        <dbReference type="Pfam" id="PF03372"/>
    </source>
</evidence>
<sequence length="247" mass="28144">MRIKIFSYNVHGLPFILESWTTPLAEWFHGSDYDIVCLQEVFTAGRISLLTGALEENGYTVLKPDDTVTFFGSGLITAVRTAEWKIKGSAFEAFHDSIGAEQIVNKGFHWLHLEHISGSSLQLINTHLQADHPVNYVFTSFTGFREIRKKQATQILTFLKKSEQRSLIVGDINSEEEPHTDMVYLTGQRLGMSKHTFESTGEDLDHVVTLLGEVVPHVLEVAVLSKLWWSDHWPIHVLLEWERSLKQ</sequence>
<dbReference type="InterPro" id="IPR038772">
    <property type="entry name" value="Sph/SMPD2-like"/>
</dbReference>
<accession>A0A6C0L0A3</accession>
<dbReference type="Gene3D" id="3.60.10.10">
    <property type="entry name" value="Endonuclease/exonuclease/phosphatase"/>
    <property type="match status" value="1"/>
</dbReference>
<dbReference type="EMBL" id="MN740994">
    <property type="protein sequence ID" value="QHU21978.1"/>
    <property type="molecule type" value="Genomic_DNA"/>
</dbReference>
<dbReference type="PANTHER" id="PTHR16320">
    <property type="entry name" value="SPHINGOMYELINASE FAMILY MEMBER"/>
    <property type="match status" value="1"/>
</dbReference>
<protein>
    <recommendedName>
        <fullName evidence="1">Endonuclease/exonuclease/phosphatase domain-containing protein</fullName>
    </recommendedName>
</protein>
<reference evidence="2" key="1">
    <citation type="journal article" date="2020" name="Nature">
        <title>Giant virus diversity and host interactions through global metagenomics.</title>
        <authorList>
            <person name="Schulz F."/>
            <person name="Roux S."/>
            <person name="Paez-Espino D."/>
            <person name="Jungbluth S."/>
            <person name="Walsh D.A."/>
            <person name="Denef V.J."/>
            <person name="McMahon K.D."/>
            <person name="Konstantinidis K.T."/>
            <person name="Eloe-Fadrosh E.A."/>
            <person name="Kyrpides N.C."/>
            <person name="Woyke T."/>
        </authorList>
    </citation>
    <scope>NUCLEOTIDE SEQUENCE</scope>
    <source>
        <strain evidence="2">GVMAG-S-3300013286-35</strain>
    </source>
</reference>
<organism evidence="2">
    <name type="scientific">viral metagenome</name>
    <dbReference type="NCBI Taxonomy" id="1070528"/>
    <lineage>
        <taxon>unclassified sequences</taxon>
        <taxon>metagenomes</taxon>
        <taxon>organismal metagenomes</taxon>
    </lineage>
</organism>